<dbReference type="SMART" id="SM00062">
    <property type="entry name" value="PBPb"/>
    <property type="match status" value="1"/>
</dbReference>
<dbReference type="InterPro" id="IPR001638">
    <property type="entry name" value="Solute-binding_3/MltF_N"/>
</dbReference>
<sequence>MRLRTILPAVLAVLTLAGITACGDVGQPVDLARVNEAQRPLPQNAGEPEPVDDEPAPDCGDPTASLRPNSDISAGSTMAKIRERGYLIAGIDQNTYLFGFRNPNTGQMEGFDIDVTRAIANALLGDPNKVQFRALTSAQRVPALQDGDVDIVARTMTMTCGRWQDINFSSEYYTAGQRLLVNANSRAESLEDLRGRNVCSAKGSTSIDRIAEAGGKPLQVDNWSDCLVVLQQGQVAGVTTDDSILAGMAAQDPNTKIVGPRFSTEPYGIGIPKENEDMVRYVNSVLDDFRGGEWARSYGRWLSELGAPPRPPAPKYQD</sequence>
<evidence type="ECO:0000313" key="8">
    <source>
        <dbReference type="EMBL" id="TCP40675.1"/>
    </source>
</evidence>
<dbReference type="GO" id="GO:0005576">
    <property type="term" value="C:extracellular region"/>
    <property type="evidence" value="ECO:0007669"/>
    <property type="project" value="TreeGrafter"/>
</dbReference>
<comment type="caution">
    <text evidence="8">The sequence shown here is derived from an EMBL/GenBank/DDBJ whole genome shotgun (WGS) entry which is preliminary data.</text>
</comment>
<dbReference type="GO" id="GO:0030288">
    <property type="term" value="C:outer membrane-bounded periplasmic space"/>
    <property type="evidence" value="ECO:0007669"/>
    <property type="project" value="TreeGrafter"/>
</dbReference>
<dbReference type="AlphaFoldDB" id="A0A4R2Q221"/>
<feature type="signal peptide" evidence="6">
    <location>
        <begin position="1"/>
        <end position="23"/>
    </location>
</feature>
<evidence type="ECO:0000313" key="9">
    <source>
        <dbReference type="Proteomes" id="UP000294911"/>
    </source>
</evidence>
<dbReference type="Proteomes" id="UP000294911">
    <property type="component" value="Unassembled WGS sequence"/>
</dbReference>
<dbReference type="EMBL" id="SLXQ01000029">
    <property type="protein sequence ID" value="TCP40675.1"/>
    <property type="molecule type" value="Genomic_DNA"/>
</dbReference>
<evidence type="ECO:0000256" key="1">
    <source>
        <dbReference type="ARBA" id="ARBA00010333"/>
    </source>
</evidence>
<gene>
    <name evidence="8" type="ORF">EV191_12913</name>
</gene>
<dbReference type="GO" id="GO:0006865">
    <property type="term" value="P:amino acid transport"/>
    <property type="evidence" value="ECO:0007669"/>
    <property type="project" value="TreeGrafter"/>
</dbReference>
<dbReference type="OrthoDB" id="9807888at2"/>
<keyword evidence="9" id="KW-1185">Reference proteome</keyword>
<comment type="similarity">
    <text evidence="1 4">Belongs to the bacterial solute-binding protein 3 family.</text>
</comment>
<dbReference type="Gene3D" id="3.40.190.10">
    <property type="entry name" value="Periplasmic binding protein-like II"/>
    <property type="match status" value="2"/>
</dbReference>
<keyword evidence="3 6" id="KW-0732">Signal</keyword>
<accession>A0A4R2Q221</accession>
<dbReference type="InterPro" id="IPR051455">
    <property type="entry name" value="Bact_solute-bind_prot3"/>
</dbReference>
<dbReference type="SUPFAM" id="SSF53850">
    <property type="entry name" value="Periplasmic binding protein-like II"/>
    <property type="match status" value="1"/>
</dbReference>
<protein>
    <submittedName>
        <fullName evidence="8">Amino acid ABC transporter substrate-binding protein (PAAT family)</fullName>
    </submittedName>
</protein>
<evidence type="ECO:0000259" key="7">
    <source>
        <dbReference type="SMART" id="SM00062"/>
    </source>
</evidence>
<evidence type="ECO:0000256" key="2">
    <source>
        <dbReference type="ARBA" id="ARBA00022448"/>
    </source>
</evidence>
<evidence type="ECO:0000256" key="3">
    <source>
        <dbReference type="ARBA" id="ARBA00022729"/>
    </source>
</evidence>
<dbReference type="PANTHER" id="PTHR30085">
    <property type="entry name" value="AMINO ACID ABC TRANSPORTER PERMEASE"/>
    <property type="match status" value="1"/>
</dbReference>
<dbReference type="PROSITE" id="PS51257">
    <property type="entry name" value="PROKAR_LIPOPROTEIN"/>
    <property type="match status" value="1"/>
</dbReference>
<reference evidence="8 9" key="1">
    <citation type="submission" date="2019-03" db="EMBL/GenBank/DDBJ databases">
        <title>Genomic Encyclopedia of Type Strains, Phase IV (KMG-IV): sequencing the most valuable type-strain genomes for metagenomic binning, comparative biology and taxonomic classification.</title>
        <authorList>
            <person name="Goeker M."/>
        </authorList>
    </citation>
    <scope>NUCLEOTIDE SEQUENCE [LARGE SCALE GENOMIC DNA]</scope>
    <source>
        <strain evidence="8 9">DSM 45765</strain>
    </source>
</reference>
<evidence type="ECO:0000256" key="6">
    <source>
        <dbReference type="SAM" id="SignalP"/>
    </source>
</evidence>
<name>A0A4R2Q221_9PSEU</name>
<dbReference type="CDD" id="cd13690">
    <property type="entry name" value="PBP2_GluB"/>
    <property type="match status" value="1"/>
</dbReference>
<dbReference type="PANTHER" id="PTHR30085:SF6">
    <property type="entry name" value="ABC TRANSPORTER GLUTAMINE-BINDING PROTEIN GLNH"/>
    <property type="match status" value="1"/>
</dbReference>
<keyword evidence="2" id="KW-0813">Transport</keyword>
<organism evidence="8 9">
    <name type="scientific">Tamaricihabitans halophyticus</name>
    <dbReference type="NCBI Taxonomy" id="1262583"/>
    <lineage>
        <taxon>Bacteria</taxon>
        <taxon>Bacillati</taxon>
        <taxon>Actinomycetota</taxon>
        <taxon>Actinomycetes</taxon>
        <taxon>Pseudonocardiales</taxon>
        <taxon>Pseudonocardiaceae</taxon>
        <taxon>Tamaricihabitans</taxon>
    </lineage>
</organism>
<dbReference type="Pfam" id="PF00497">
    <property type="entry name" value="SBP_bac_3"/>
    <property type="match status" value="1"/>
</dbReference>
<feature type="chain" id="PRO_5020265902" evidence="6">
    <location>
        <begin position="24"/>
        <end position="318"/>
    </location>
</feature>
<evidence type="ECO:0000256" key="4">
    <source>
        <dbReference type="RuleBase" id="RU003744"/>
    </source>
</evidence>
<proteinExistence type="inferred from homology"/>
<feature type="domain" description="Solute-binding protein family 3/N-terminal" evidence="7">
    <location>
        <begin position="86"/>
        <end position="305"/>
    </location>
</feature>
<feature type="region of interest" description="Disordered" evidence="5">
    <location>
        <begin position="40"/>
        <end position="73"/>
    </location>
</feature>
<dbReference type="InterPro" id="IPR018313">
    <property type="entry name" value="SBP_3_CS"/>
</dbReference>
<dbReference type="PROSITE" id="PS01039">
    <property type="entry name" value="SBP_BACTERIAL_3"/>
    <property type="match status" value="1"/>
</dbReference>
<evidence type="ECO:0000256" key="5">
    <source>
        <dbReference type="SAM" id="MobiDB-lite"/>
    </source>
</evidence>